<feature type="coiled-coil region" evidence="5">
    <location>
        <begin position="326"/>
        <end position="439"/>
    </location>
</feature>
<dbReference type="InterPro" id="IPR030386">
    <property type="entry name" value="G_GB1_RHD3_dom"/>
</dbReference>
<dbReference type="EMBL" id="JADBJN010000002">
    <property type="protein sequence ID" value="KAG5678800.1"/>
    <property type="molecule type" value="Genomic_DNA"/>
</dbReference>
<proteinExistence type="inferred from homology"/>
<keyword evidence="8" id="KW-1185">Reference proteome</keyword>
<dbReference type="Gene3D" id="3.40.50.300">
    <property type="entry name" value="P-loop containing nucleotide triphosphate hydrolases"/>
    <property type="match status" value="1"/>
</dbReference>
<comment type="caution">
    <text evidence="7">The sequence shown here is derived from an EMBL/GenBank/DDBJ whole genome shotgun (WGS) entry which is preliminary data.</text>
</comment>
<evidence type="ECO:0000256" key="4">
    <source>
        <dbReference type="PROSITE-ProRule" id="PRU01052"/>
    </source>
</evidence>
<keyword evidence="1" id="KW-0547">Nucleotide-binding</keyword>
<evidence type="ECO:0000256" key="1">
    <source>
        <dbReference type="ARBA" id="ARBA00022741"/>
    </source>
</evidence>
<dbReference type="InterPro" id="IPR027417">
    <property type="entry name" value="P-loop_NTPase"/>
</dbReference>
<comment type="similarity">
    <text evidence="4">Belongs to the TRAFAC class dynamin-like GTPase superfamily. GB1/RHD3 GTPase family.</text>
</comment>
<evidence type="ECO:0000313" key="8">
    <source>
        <dbReference type="Proteomes" id="UP001107558"/>
    </source>
</evidence>
<dbReference type="Gene3D" id="1.20.58.420">
    <property type="entry name" value="AHSP"/>
    <property type="match status" value="1"/>
</dbReference>
<accession>A0A9J6CA87</accession>
<dbReference type="AlphaFoldDB" id="A0A9J6CA87"/>
<evidence type="ECO:0000256" key="5">
    <source>
        <dbReference type="SAM" id="Coils"/>
    </source>
</evidence>
<dbReference type="GO" id="GO:0005525">
    <property type="term" value="F:GTP binding"/>
    <property type="evidence" value="ECO:0007669"/>
    <property type="project" value="UniProtKB-KW"/>
</dbReference>
<keyword evidence="3" id="KW-0342">GTP-binding</keyword>
<keyword evidence="2" id="KW-0378">Hydrolase</keyword>
<name>A0A9J6CA87_POLVA</name>
<dbReference type="SUPFAM" id="SSF52540">
    <property type="entry name" value="P-loop containing nucleoside triphosphate hydrolases"/>
    <property type="match status" value="1"/>
</dbReference>
<organism evidence="7 8">
    <name type="scientific">Polypedilum vanderplanki</name>
    <name type="common">Sleeping chironomid midge</name>
    <dbReference type="NCBI Taxonomy" id="319348"/>
    <lineage>
        <taxon>Eukaryota</taxon>
        <taxon>Metazoa</taxon>
        <taxon>Ecdysozoa</taxon>
        <taxon>Arthropoda</taxon>
        <taxon>Hexapoda</taxon>
        <taxon>Insecta</taxon>
        <taxon>Pterygota</taxon>
        <taxon>Neoptera</taxon>
        <taxon>Endopterygota</taxon>
        <taxon>Diptera</taxon>
        <taxon>Nematocera</taxon>
        <taxon>Chironomoidea</taxon>
        <taxon>Chironomidae</taxon>
        <taxon>Chironominae</taxon>
        <taxon>Polypedilum</taxon>
        <taxon>Polypedilum</taxon>
    </lineage>
</organism>
<dbReference type="Proteomes" id="UP001107558">
    <property type="component" value="Chromosome 2"/>
</dbReference>
<dbReference type="SUPFAM" id="SSF48340">
    <property type="entry name" value="Interferon-induced guanylate-binding protein 1 (GBP1), C-terminal domain"/>
    <property type="match status" value="1"/>
</dbReference>
<dbReference type="OrthoDB" id="7788754at2759"/>
<evidence type="ECO:0000256" key="2">
    <source>
        <dbReference type="ARBA" id="ARBA00022801"/>
    </source>
</evidence>
<evidence type="ECO:0000256" key="3">
    <source>
        <dbReference type="ARBA" id="ARBA00023134"/>
    </source>
</evidence>
<dbReference type="InterPro" id="IPR015894">
    <property type="entry name" value="Guanylate-bd_N"/>
</dbReference>
<gene>
    <name evidence="7" type="ORF">PVAND_008435</name>
</gene>
<evidence type="ECO:0000313" key="7">
    <source>
        <dbReference type="EMBL" id="KAG5678800.1"/>
    </source>
</evidence>
<dbReference type="InterPro" id="IPR036543">
    <property type="entry name" value="Guanylate-bd_C_sf"/>
</dbReference>
<evidence type="ECO:0000259" key="6">
    <source>
        <dbReference type="PROSITE" id="PS51715"/>
    </source>
</evidence>
<protein>
    <recommendedName>
        <fullName evidence="6">GB1/RHD3-type G domain-containing protein</fullName>
    </recommendedName>
</protein>
<feature type="domain" description="GB1/RHD3-type G" evidence="6">
    <location>
        <begin position="1"/>
        <end position="216"/>
    </location>
</feature>
<dbReference type="Pfam" id="PF02263">
    <property type="entry name" value="GBP"/>
    <property type="match status" value="1"/>
</dbReference>
<dbReference type="PANTHER" id="PTHR10751">
    <property type="entry name" value="GUANYLATE BINDING PROTEIN"/>
    <property type="match status" value="1"/>
</dbReference>
<keyword evidence="5" id="KW-0175">Coiled coil</keyword>
<reference evidence="7" key="1">
    <citation type="submission" date="2021-03" db="EMBL/GenBank/DDBJ databases">
        <title>Chromosome level genome of the anhydrobiotic midge Polypedilum vanderplanki.</title>
        <authorList>
            <person name="Yoshida Y."/>
            <person name="Kikawada T."/>
            <person name="Gusev O."/>
        </authorList>
    </citation>
    <scope>NUCLEOTIDE SEQUENCE</scope>
    <source>
        <strain evidence="7">NIAS01</strain>
        <tissue evidence="7">Whole body or cell culture</tissue>
    </source>
</reference>
<dbReference type="GO" id="GO:0003924">
    <property type="term" value="F:GTPase activity"/>
    <property type="evidence" value="ECO:0007669"/>
    <property type="project" value="InterPro"/>
</dbReference>
<sequence length="446" mass="52275">MGDKDEPLAGFSWRSGAKRDTSGIRIWNDVFLHTVPSTGDKIAIILMDTQGLFDNETTPVNNSRIFALGTLMSSILVFNLSQNVQEDQLQYMQFATEFARFAAHDDDSEKSFQNLMFLIRDWPNPHEYSYGIEDGKKFMKTFLEPKASQNEALISVRKFIKRSFESISCSLMPHPGSKVASGQIKGKPYDGNWYMMEEDFREILKDTIEYLLIPDNIVIKKISGIETKGSEFYEFIVKYSKMFQSDEIPQAQSIYEATLDSQMKIIVDKCFDYYKVQIYQNNDIIQAAKHIYVLHEKCKAMALLKYNEARKMGKKHYEEKYKLILIDKIENIYNEWRLNAEKYVEKFEAEKEKAKKAIEEKEQLYNEQLEATKLASEKLLDLEKKKNEIERKLFESEKTMFEERLENKARRLKEMTEERENERKARIELESKISELESKSSPCVIL</sequence>
<dbReference type="PROSITE" id="PS51715">
    <property type="entry name" value="G_GB1_RHD3"/>
    <property type="match status" value="1"/>
</dbReference>